<keyword evidence="1" id="KW-0378">Hydrolase</keyword>
<comment type="caution">
    <text evidence="1">The sequence shown here is derived from an EMBL/GenBank/DDBJ whole genome shotgun (WGS) entry which is preliminary data.</text>
</comment>
<gene>
    <name evidence="1" type="ORF">BJ138DRAFT_176691</name>
</gene>
<sequence>MTPIHTPDLKQTRNIVVFGETGVGKSSLINLIAQDDIAKTSSGAGGCTLDARDYLTFVDPYIFRVFDTVGLNEPQIGSKGYLDAIEKAYRLVTSLTNAGGIHLLLFVIRGGRITETMQQNYRLFYEFLCHKKVPIALIITNLEHQERMEDWWDSNCDHFERFGINTVAHLCITGTRGIQDIYLNKYNESVIAVRQLLMNYGSGSAFSMEKTTWVVRVLKNLRRLVNSRNVNSRGNEKEMTRALTKRCGVGKAEAGELVRRIVRVDSDEESIFTNDTLLGRFVPKYLDL</sequence>
<proteinExistence type="predicted"/>
<keyword evidence="2" id="KW-1185">Reference proteome</keyword>
<evidence type="ECO:0000313" key="1">
    <source>
        <dbReference type="EMBL" id="KAH7915222.1"/>
    </source>
</evidence>
<name>A0ACB8APQ8_9AGAM</name>
<organism evidence="1 2">
    <name type="scientific">Hygrophoropsis aurantiaca</name>
    <dbReference type="NCBI Taxonomy" id="72124"/>
    <lineage>
        <taxon>Eukaryota</taxon>
        <taxon>Fungi</taxon>
        <taxon>Dikarya</taxon>
        <taxon>Basidiomycota</taxon>
        <taxon>Agaricomycotina</taxon>
        <taxon>Agaricomycetes</taxon>
        <taxon>Agaricomycetidae</taxon>
        <taxon>Boletales</taxon>
        <taxon>Coniophorineae</taxon>
        <taxon>Hygrophoropsidaceae</taxon>
        <taxon>Hygrophoropsis</taxon>
    </lineage>
</organism>
<protein>
    <submittedName>
        <fullName evidence="1">P-loop containing nucleoside triphosphate hydrolase protein</fullName>
    </submittedName>
</protein>
<dbReference type="Proteomes" id="UP000790377">
    <property type="component" value="Unassembled WGS sequence"/>
</dbReference>
<accession>A0ACB8APQ8</accession>
<dbReference type="EMBL" id="MU267603">
    <property type="protein sequence ID" value="KAH7915222.1"/>
    <property type="molecule type" value="Genomic_DNA"/>
</dbReference>
<evidence type="ECO:0000313" key="2">
    <source>
        <dbReference type="Proteomes" id="UP000790377"/>
    </source>
</evidence>
<reference evidence="1" key="1">
    <citation type="journal article" date="2021" name="New Phytol.">
        <title>Evolutionary innovations through gain and loss of genes in the ectomycorrhizal Boletales.</title>
        <authorList>
            <person name="Wu G."/>
            <person name="Miyauchi S."/>
            <person name="Morin E."/>
            <person name="Kuo A."/>
            <person name="Drula E."/>
            <person name="Varga T."/>
            <person name="Kohler A."/>
            <person name="Feng B."/>
            <person name="Cao Y."/>
            <person name="Lipzen A."/>
            <person name="Daum C."/>
            <person name="Hundley H."/>
            <person name="Pangilinan J."/>
            <person name="Johnson J."/>
            <person name="Barry K."/>
            <person name="LaButti K."/>
            <person name="Ng V."/>
            <person name="Ahrendt S."/>
            <person name="Min B."/>
            <person name="Choi I.G."/>
            <person name="Park H."/>
            <person name="Plett J.M."/>
            <person name="Magnuson J."/>
            <person name="Spatafora J.W."/>
            <person name="Nagy L.G."/>
            <person name="Henrissat B."/>
            <person name="Grigoriev I.V."/>
            <person name="Yang Z.L."/>
            <person name="Xu J."/>
            <person name="Martin F.M."/>
        </authorList>
    </citation>
    <scope>NUCLEOTIDE SEQUENCE</scope>
    <source>
        <strain evidence="1">ATCC 28755</strain>
    </source>
</reference>